<dbReference type="Proteomes" id="UP000677152">
    <property type="component" value="Chromosome"/>
</dbReference>
<dbReference type="EMBL" id="CP073249">
    <property type="protein sequence ID" value="QUF04700.1"/>
    <property type="molecule type" value="Genomic_DNA"/>
</dbReference>
<keyword evidence="2" id="KW-1015">Disulfide bond</keyword>
<feature type="chain" id="PRO_5041349849" evidence="4">
    <location>
        <begin position="23"/>
        <end position="1158"/>
    </location>
</feature>
<dbReference type="Pfam" id="PF13385">
    <property type="entry name" value="Laminin_G_3"/>
    <property type="match status" value="2"/>
</dbReference>
<evidence type="ECO:0000256" key="1">
    <source>
        <dbReference type="ARBA" id="ARBA00022729"/>
    </source>
</evidence>
<accession>A0AA45L7Q4</accession>
<organism evidence="6 7">
    <name type="scientific">Actinosynnema pretiosum subsp. pretiosum</name>
    <dbReference type="NCBI Taxonomy" id="103721"/>
    <lineage>
        <taxon>Bacteria</taxon>
        <taxon>Bacillati</taxon>
        <taxon>Actinomycetota</taxon>
        <taxon>Actinomycetes</taxon>
        <taxon>Pseudonocardiales</taxon>
        <taxon>Pseudonocardiaceae</taxon>
        <taxon>Actinosynnema</taxon>
    </lineage>
</organism>
<keyword evidence="1 4" id="KW-0732">Signal</keyword>
<dbReference type="PANTHER" id="PTHR46943">
    <property type="entry name" value="PENTRAXIN-RELATED PROTEIN PTX3"/>
    <property type="match status" value="1"/>
</dbReference>
<evidence type="ECO:0000259" key="5">
    <source>
        <dbReference type="SMART" id="SM00560"/>
    </source>
</evidence>
<dbReference type="SUPFAM" id="SSF49899">
    <property type="entry name" value="Concanavalin A-like lectins/glucanases"/>
    <property type="match status" value="2"/>
</dbReference>
<evidence type="ECO:0000313" key="6">
    <source>
        <dbReference type="EMBL" id="QUF04700.1"/>
    </source>
</evidence>
<feature type="signal peptide" evidence="4">
    <location>
        <begin position="1"/>
        <end position="22"/>
    </location>
</feature>
<name>A0AA45L7Q4_9PSEU</name>
<dbReference type="InterPro" id="IPR013320">
    <property type="entry name" value="ConA-like_dom_sf"/>
</dbReference>
<dbReference type="PANTHER" id="PTHR46943:SF1">
    <property type="entry name" value="PENTRAXIN-RELATED PROTEIN PTX3"/>
    <property type="match status" value="1"/>
</dbReference>
<evidence type="ECO:0000256" key="4">
    <source>
        <dbReference type="SAM" id="SignalP"/>
    </source>
</evidence>
<dbReference type="InterPro" id="IPR006558">
    <property type="entry name" value="LamG-like"/>
</dbReference>
<protein>
    <submittedName>
        <fullName evidence="6">LamG domain-containing protein</fullName>
    </submittedName>
</protein>
<dbReference type="Gene3D" id="2.60.120.200">
    <property type="match status" value="2"/>
</dbReference>
<dbReference type="InterPro" id="IPR042837">
    <property type="entry name" value="PTX3"/>
</dbReference>
<feature type="region of interest" description="Disordered" evidence="3">
    <location>
        <begin position="241"/>
        <end position="265"/>
    </location>
</feature>
<feature type="compositionally biased region" description="Polar residues" evidence="3">
    <location>
        <begin position="247"/>
        <end position="260"/>
    </location>
</feature>
<dbReference type="GO" id="GO:0006955">
    <property type="term" value="P:immune response"/>
    <property type="evidence" value="ECO:0007669"/>
    <property type="project" value="InterPro"/>
</dbReference>
<feature type="domain" description="LamG-like jellyroll fold" evidence="5">
    <location>
        <begin position="1000"/>
        <end position="1146"/>
    </location>
</feature>
<evidence type="ECO:0000256" key="3">
    <source>
        <dbReference type="SAM" id="MobiDB-lite"/>
    </source>
</evidence>
<evidence type="ECO:0000256" key="2">
    <source>
        <dbReference type="ARBA" id="ARBA00023157"/>
    </source>
</evidence>
<dbReference type="AlphaFoldDB" id="A0AA45L7Q4"/>
<sequence length="1158" mass="123285">MRSRAHARGFALRFFATGTALAALAGGVVAPPAAVAAPAKQPVPTEAADEATAGRYAATSGKSVLVTSATTETDELKANPDGTMTLTQHVQPVRVKRGSGWTPVDLTLERRGDGTLRPKAAPVQVAFSAGGEGSVGKPIAKVAESLHEVGIGWTRDLPAPVLDGSTATYREVLPGVDLKVEAELSGFSQVLVVKDREAAKNPELGKIAFRTHTGSVRVEEGQVDGEGLIARNGNGTPVFSGDASRMWDSSSRAADNQTGGPQEGDRLAEMGVEVGKDTVAISPDQDFLQDPKTVYPVLLDPEYSCTNCGKTHHNVVQSPPEWANAHNYDATGGQMNDLKAGYLNRSSLQASTNGISRTYLQMNTTPIHGKYVASATLRTKVVNSYACGTASPTQMWLVGWMDWNTTWNNQPQWYRLLSENNRTNNPGYCPSDGGADFDVTSAVREASDARWGSTAFMLKAKNENDLNNSWRRFDLNPYLEVRYNSYPNAPVDLGMESWGGGSTDALPCVTGANRPVLATKTPRLRARLTDPDGGILDGGFRLYKGPASGYTWNGSEFYTTDVPSGSFGQAAVPGGWISSEGVHSWQVWGGDRQFHTWSQVCEFDVDTVAPNTPAVSSSDYPATGLNGMVGRTGTFTLKPNGNTGTGGAMDVVRYGWSLNDDTATRFSAPVSAADGTVTVQVTPTLAGTNTLHVTAFDRAGNRAAANAVYRFGAAEPTGVKAAWTLNETSGNTSADVSGNRRPLTLAGGAAFGPGYSDNGMVGGGYATTAGPVVDTTRAFSTAAWVRLDRKDNYYTALSQDGANLSGFYLQYSKDVDRWSVSASAADDVNSPAVRASSSAAPQLGVWTHLTATYEPNSRQLTLYVDGKPQGSATATLWPANGSFVVGGAKWGGQRVDLLPGAVDQVQVWDRVISPAEAASTANSAVLRARYRLDEQNGTTTRDSVAGTLGTLSGNVTWGGVEADPDDPNQVLGSEEKWLTYDASWTGQVEAAKPALVRTDRSYTVSGWARMPSLDQANRAVIAFGDAKFSPFMLSYRGDLRKWGFLVTKSPAGDGWFALSDNQVAEGEWTHLTAVYDAVTGQISLYVNGEKQKSYLNMSTTDGTGVTGWEGSGPLWIGRAVWTGQKSDVWKGDLDDIRVYTGVLTPTQVRAIHADTWHG</sequence>
<gene>
    <name evidence="6" type="ORF">KCV87_00710</name>
</gene>
<dbReference type="NCBIfam" id="NF033679">
    <property type="entry name" value="DNRLRE_dom"/>
    <property type="match status" value="1"/>
</dbReference>
<dbReference type="SMART" id="SM00560">
    <property type="entry name" value="LamGL"/>
    <property type="match status" value="2"/>
</dbReference>
<feature type="domain" description="LamG-like jellyroll fold" evidence="5">
    <location>
        <begin position="777"/>
        <end position="915"/>
    </location>
</feature>
<proteinExistence type="predicted"/>
<evidence type="ECO:0000313" key="7">
    <source>
        <dbReference type="Proteomes" id="UP000677152"/>
    </source>
</evidence>
<reference evidence="6" key="1">
    <citation type="submission" date="2021-04" db="EMBL/GenBank/DDBJ databases">
        <title>Genomic sequence of Actinosynnema pretiosum subsp. pretiosum ATCC 31280 (C-14919).</title>
        <authorList>
            <person name="Bai L."/>
            <person name="Wang X."/>
            <person name="Xiao Y."/>
        </authorList>
    </citation>
    <scope>NUCLEOTIDE SEQUENCE</scope>
    <source>
        <strain evidence="6">ATCC 31280</strain>
    </source>
</reference>